<proteinExistence type="predicted"/>
<dbReference type="PANTHER" id="PTHR35218">
    <property type="entry name" value="RNASE H DOMAIN-CONTAINING PROTEIN"/>
    <property type="match status" value="1"/>
</dbReference>
<dbReference type="Proteomes" id="UP000823388">
    <property type="component" value="Chromosome 2N"/>
</dbReference>
<organism evidence="3 4">
    <name type="scientific">Panicum virgatum</name>
    <name type="common">Blackwell switchgrass</name>
    <dbReference type="NCBI Taxonomy" id="38727"/>
    <lineage>
        <taxon>Eukaryota</taxon>
        <taxon>Viridiplantae</taxon>
        <taxon>Streptophyta</taxon>
        <taxon>Embryophyta</taxon>
        <taxon>Tracheophyta</taxon>
        <taxon>Spermatophyta</taxon>
        <taxon>Magnoliopsida</taxon>
        <taxon>Liliopsida</taxon>
        <taxon>Poales</taxon>
        <taxon>Poaceae</taxon>
        <taxon>PACMAD clade</taxon>
        <taxon>Panicoideae</taxon>
        <taxon>Panicodae</taxon>
        <taxon>Paniceae</taxon>
        <taxon>Panicinae</taxon>
        <taxon>Panicum</taxon>
        <taxon>Panicum sect. Hiantes</taxon>
    </lineage>
</organism>
<feature type="coiled-coil region" evidence="1">
    <location>
        <begin position="295"/>
        <end position="322"/>
    </location>
</feature>
<evidence type="ECO:0000256" key="1">
    <source>
        <dbReference type="SAM" id="Coils"/>
    </source>
</evidence>
<keyword evidence="1" id="KW-0175">Coiled coil</keyword>
<keyword evidence="4" id="KW-1185">Reference proteome</keyword>
<gene>
    <name evidence="3" type="ORF">PVAP13_2NG345303</name>
</gene>
<dbReference type="AlphaFoldDB" id="A0A8T0VLK2"/>
<dbReference type="Gene3D" id="3.60.10.10">
    <property type="entry name" value="Endonuclease/exonuclease/phosphatase"/>
    <property type="match status" value="1"/>
</dbReference>
<dbReference type="PANTHER" id="PTHR35218:SF9">
    <property type="entry name" value="ENDONUCLEASE_EXONUCLEASE_PHOSPHATASE DOMAIN-CONTAINING PROTEIN"/>
    <property type="match status" value="1"/>
</dbReference>
<name>A0A8T0VLK2_PANVG</name>
<dbReference type="EMBL" id="CM029040">
    <property type="protein sequence ID" value="KAG2635297.1"/>
    <property type="molecule type" value="Genomic_DNA"/>
</dbReference>
<dbReference type="Pfam" id="PF03372">
    <property type="entry name" value="Exo_endo_phos"/>
    <property type="match status" value="1"/>
</dbReference>
<dbReference type="InterPro" id="IPR005135">
    <property type="entry name" value="Endo/exonuclease/phosphatase"/>
</dbReference>
<evidence type="ECO:0000313" key="3">
    <source>
        <dbReference type="EMBL" id="KAG2635297.1"/>
    </source>
</evidence>
<sequence length="383" mass="44933">MNVLAWNCRGLGNSRTVQELCNYVKLHHPKLVFLSETRMSVSRSKNLRWKIGLKHSLAVDSDGLSGGIVLFWDESISVSLLSQGERYIDVLVRDNPEDAPWRAIFVYGEPRVENRRNMWELLRSLCGAWSGLWMVLGDFNEAMWQYEHFSETPRAERQMMDFREIISHCDLHDLGSSGLPWTYNNNQGGNRNVRVRLDRGVANTDWSALFPDAAVQHLTSSRSDHKALLLVAQPVEQRFRGSIFWYKIMWEREEDLNIVVETAWQKRNPGSDLGSLSIALKTVTKDLKVWSREKFGHVTRQLEQLRNKLEELECNDPLSNREAILHTKRDLDEVLYREEMMWLQRSRIAWLKEGDRNTKYFHRKALWRARKNHIKKLKREDGS</sequence>
<reference evidence="3" key="1">
    <citation type="submission" date="2020-05" db="EMBL/GenBank/DDBJ databases">
        <title>WGS assembly of Panicum virgatum.</title>
        <authorList>
            <person name="Lovell J.T."/>
            <person name="Jenkins J."/>
            <person name="Shu S."/>
            <person name="Juenger T.E."/>
            <person name="Schmutz J."/>
        </authorList>
    </citation>
    <scope>NUCLEOTIDE SEQUENCE</scope>
    <source>
        <strain evidence="3">AP13</strain>
    </source>
</reference>
<protein>
    <recommendedName>
        <fullName evidence="2">Endonuclease/exonuclease/phosphatase domain-containing protein</fullName>
    </recommendedName>
</protein>
<dbReference type="GO" id="GO:0003824">
    <property type="term" value="F:catalytic activity"/>
    <property type="evidence" value="ECO:0007669"/>
    <property type="project" value="InterPro"/>
</dbReference>
<accession>A0A8T0VLK2</accession>
<evidence type="ECO:0000313" key="4">
    <source>
        <dbReference type="Proteomes" id="UP000823388"/>
    </source>
</evidence>
<feature type="domain" description="Endonuclease/exonuclease/phosphatase" evidence="2">
    <location>
        <begin position="5"/>
        <end position="212"/>
    </location>
</feature>
<evidence type="ECO:0000259" key="2">
    <source>
        <dbReference type="Pfam" id="PF03372"/>
    </source>
</evidence>
<comment type="caution">
    <text evidence="3">The sequence shown here is derived from an EMBL/GenBank/DDBJ whole genome shotgun (WGS) entry which is preliminary data.</text>
</comment>
<dbReference type="InterPro" id="IPR036691">
    <property type="entry name" value="Endo/exonu/phosph_ase_sf"/>
</dbReference>
<dbReference type="SUPFAM" id="SSF56219">
    <property type="entry name" value="DNase I-like"/>
    <property type="match status" value="1"/>
</dbReference>